<dbReference type="PANTHER" id="PTHR43316:SF3">
    <property type="entry name" value="HALOACID DEHALOGENASE, TYPE II (AFU_ORTHOLOGUE AFUA_2G07750)-RELATED"/>
    <property type="match status" value="1"/>
</dbReference>
<dbReference type="Proteomes" id="UP000243819">
    <property type="component" value="Unassembled WGS sequence"/>
</dbReference>
<dbReference type="InterPro" id="IPR036412">
    <property type="entry name" value="HAD-like_sf"/>
</dbReference>
<protein>
    <submittedName>
        <fullName evidence="2">FMN phosphatase YigB, HAD superfamily</fullName>
    </submittedName>
</protein>
<dbReference type="InterPro" id="IPR023214">
    <property type="entry name" value="HAD_sf"/>
</dbReference>
<dbReference type="Pfam" id="PF00702">
    <property type="entry name" value="Hydrolase"/>
    <property type="match status" value="1"/>
</dbReference>
<dbReference type="SUPFAM" id="SSF56784">
    <property type="entry name" value="HAD-like"/>
    <property type="match status" value="1"/>
</dbReference>
<dbReference type="SFLD" id="SFLDG01129">
    <property type="entry name" value="C1.5:_HAD__Beta-PGM__Phosphata"/>
    <property type="match status" value="1"/>
</dbReference>
<dbReference type="OrthoDB" id="9809962at2"/>
<evidence type="ECO:0000256" key="1">
    <source>
        <dbReference type="ARBA" id="ARBA00022801"/>
    </source>
</evidence>
<dbReference type="SFLD" id="SFLDS00003">
    <property type="entry name" value="Haloacid_Dehalogenase"/>
    <property type="match status" value="1"/>
</dbReference>
<dbReference type="Gene3D" id="3.40.50.1000">
    <property type="entry name" value="HAD superfamily/HAD-like"/>
    <property type="match status" value="1"/>
</dbReference>
<dbReference type="RefSeq" id="WP_091350908.1">
    <property type="nucleotide sequence ID" value="NZ_FOIF01000029.1"/>
</dbReference>
<dbReference type="PRINTS" id="PR00413">
    <property type="entry name" value="HADHALOGNASE"/>
</dbReference>
<accession>A0A1I0AYK5</accession>
<proteinExistence type="predicted"/>
<dbReference type="InterPro" id="IPR051540">
    <property type="entry name" value="S-2-haloacid_dehalogenase"/>
</dbReference>
<dbReference type="InterPro" id="IPR006439">
    <property type="entry name" value="HAD-SF_hydro_IA"/>
</dbReference>
<dbReference type="STRING" id="1120990.SAMN03080614_102913"/>
<dbReference type="GO" id="GO:0016787">
    <property type="term" value="F:hydrolase activity"/>
    <property type="evidence" value="ECO:0007669"/>
    <property type="project" value="UniProtKB-KW"/>
</dbReference>
<evidence type="ECO:0000313" key="2">
    <source>
        <dbReference type="EMBL" id="SES99617.1"/>
    </source>
</evidence>
<reference evidence="3" key="1">
    <citation type="submission" date="2016-10" db="EMBL/GenBank/DDBJ databases">
        <authorList>
            <person name="Varghese N."/>
            <person name="Submissions S."/>
        </authorList>
    </citation>
    <scope>NUCLEOTIDE SEQUENCE [LARGE SCALE GENOMIC DNA]</scope>
    <source>
        <strain evidence="3">DSM 13577</strain>
    </source>
</reference>
<name>A0A1I0AYK5_9FIRM</name>
<sequence length="230" mass="26725">MFQAILFDLDGTLLQLDVEEFLPKYIKKLSFTVKEHIPLEIFPKKLLEATYVMVEDDNPNKTNEEVFMEHFFKITEANPEKLRPIFDKFYIEEFPKLGNSYHPVPGTKEVITHCKNKGLKIVLATNPVFPKQAVLERIKWAGLNPADFHLITCYEEMHFCKPNLNFYREILNKIQVEPAKTLMVGNDCQEDMVASQVGIKTFLVEGFVIDRGKPYHADYRGNLRDIIDLI</sequence>
<keyword evidence="1" id="KW-0378">Hydrolase</keyword>
<organism evidence="2 3">
    <name type="scientific">Anaerobranca gottschalkii DSM 13577</name>
    <dbReference type="NCBI Taxonomy" id="1120990"/>
    <lineage>
        <taxon>Bacteria</taxon>
        <taxon>Bacillati</taxon>
        <taxon>Bacillota</taxon>
        <taxon>Clostridia</taxon>
        <taxon>Eubacteriales</taxon>
        <taxon>Proteinivoracaceae</taxon>
        <taxon>Anaerobranca</taxon>
    </lineage>
</organism>
<dbReference type="PANTHER" id="PTHR43316">
    <property type="entry name" value="HYDROLASE, HALOACID DELAHOGENASE-RELATED"/>
    <property type="match status" value="1"/>
</dbReference>
<keyword evidence="3" id="KW-1185">Reference proteome</keyword>
<dbReference type="AlphaFoldDB" id="A0A1I0AYK5"/>
<dbReference type="EMBL" id="FOIF01000029">
    <property type="protein sequence ID" value="SES99617.1"/>
    <property type="molecule type" value="Genomic_DNA"/>
</dbReference>
<evidence type="ECO:0000313" key="3">
    <source>
        <dbReference type="Proteomes" id="UP000243819"/>
    </source>
</evidence>
<gene>
    <name evidence="2" type="ORF">SAMN03080614_102913</name>
</gene>